<dbReference type="Pfam" id="PF00389">
    <property type="entry name" value="2-Hacid_dh"/>
    <property type="match status" value="1"/>
</dbReference>
<dbReference type="SUPFAM" id="SSF51735">
    <property type="entry name" value="NAD(P)-binding Rossmann-fold domains"/>
    <property type="match status" value="1"/>
</dbReference>
<evidence type="ECO:0000313" key="8">
    <source>
        <dbReference type="Proteomes" id="UP000317835"/>
    </source>
</evidence>
<dbReference type="SUPFAM" id="SSF52283">
    <property type="entry name" value="Formate/glycerate dehydrogenase catalytic domain-like"/>
    <property type="match status" value="1"/>
</dbReference>
<evidence type="ECO:0000259" key="5">
    <source>
        <dbReference type="Pfam" id="PF00389"/>
    </source>
</evidence>
<dbReference type="AlphaFoldDB" id="A0A518H7L9"/>
<dbReference type="Proteomes" id="UP000317835">
    <property type="component" value="Chromosome"/>
</dbReference>
<sequence length="327" mass="34700">MPTALIGAGPIRNRPGPFRELLHRAGFRTIDPEGGDVLPESSLREALPGCEAIVAGGERLPADLIAACPRLRVIARTGVGYDAVDVPAATERGVVVTITPGTNQESVAEQAFGLLLAVTRRVALNDRLIRAGGWDRTIALPLRGRTLGLVGLGRIGRAMVPRARAFGMRVLAFDAVPDPAFDAEHQVGRRSLDDLLAESDVVSLHLPLTASTLDLIDDARLSRMRPGSILLNTARGGLVDEYALHRALLSGHLAGAGLDVYKVEPPPLDHPLVALPNVVSSPHIGGVDTLSMADMAEMAARCIVDLKEGRWPADCVVNPEVGPGWAW</sequence>
<reference evidence="7 8" key="1">
    <citation type="submission" date="2019-02" db="EMBL/GenBank/DDBJ databases">
        <title>Deep-cultivation of Planctomycetes and their phenomic and genomic characterization uncovers novel biology.</title>
        <authorList>
            <person name="Wiegand S."/>
            <person name="Jogler M."/>
            <person name="Boedeker C."/>
            <person name="Pinto D."/>
            <person name="Vollmers J."/>
            <person name="Rivas-Marin E."/>
            <person name="Kohn T."/>
            <person name="Peeters S.H."/>
            <person name="Heuer A."/>
            <person name="Rast P."/>
            <person name="Oberbeckmann S."/>
            <person name="Bunk B."/>
            <person name="Jeske O."/>
            <person name="Meyerdierks A."/>
            <person name="Storesund J.E."/>
            <person name="Kallscheuer N."/>
            <person name="Luecker S."/>
            <person name="Lage O.M."/>
            <person name="Pohl T."/>
            <person name="Merkel B.J."/>
            <person name="Hornburger P."/>
            <person name="Mueller R.-W."/>
            <person name="Bruemmer F."/>
            <person name="Labrenz M."/>
            <person name="Spormann A.M."/>
            <person name="Op den Camp H."/>
            <person name="Overmann J."/>
            <person name="Amann R."/>
            <person name="Jetten M.S.M."/>
            <person name="Mascher T."/>
            <person name="Medema M.H."/>
            <person name="Devos D.P."/>
            <person name="Kaster A.-K."/>
            <person name="Ovreas L."/>
            <person name="Rohde M."/>
            <person name="Galperin M.Y."/>
            <person name="Jogler C."/>
        </authorList>
    </citation>
    <scope>NUCLEOTIDE SEQUENCE [LARGE SCALE GENOMIC DNA]</scope>
    <source>
        <strain evidence="7 8">ElP</strain>
    </source>
</reference>
<dbReference type="PROSITE" id="PS00670">
    <property type="entry name" value="D_2_HYDROXYACID_DH_2"/>
    <property type="match status" value="1"/>
</dbReference>
<dbReference type="RefSeq" id="WP_145273812.1">
    <property type="nucleotide sequence ID" value="NZ_CP036426.1"/>
</dbReference>
<evidence type="ECO:0000256" key="3">
    <source>
        <dbReference type="ARBA" id="ARBA00023027"/>
    </source>
</evidence>
<evidence type="ECO:0000259" key="6">
    <source>
        <dbReference type="Pfam" id="PF02826"/>
    </source>
</evidence>
<dbReference type="GO" id="GO:0051287">
    <property type="term" value="F:NAD binding"/>
    <property type="evidence" value="ECO:0007669"/>
    <property type="project" value="InterPro"/>
</dbReference>
<comment type="similarity">
    <text evidence="1 4">Belongs to the D-isomer specific 2-hydroxyacid dehydrogenase family.</text>
</comment>
<feature type="domain" description="D-isomer specific 2-hydroxyacid dehydrogenase NAD-binding" evidence="6">
    <location>
        <begin position="112"/>
        <end position="285"/>
    </location>
</feature>
<proteinExistence type="inferred from homology"/>
<evidence type="ECO:0000313" key="7">
    <source>
        <dbReference type="EMBL" id="QDV36857.1"/>
    </source>
</evidence>
<dbReference type="PANTHER" id="PTHR42789">
    <property type="entry name" value="D-ISOMER SPECIFIC 2-HYDROXYACID DEHYDROGENASE FAMILY PROTEIN (AFU_ORTHOLOGUE AFUA_6G10090)"/>
    <property type="match status" value="1"/>
</dbReference>
<dbReference type="KEGG" id="tpla:ElP_47860"/>
<accession>A0A518H7L9</accession>
<dbReference type="InterPro" id="IPR029753">
    <property type="entry name" value="D-isomer_DH_CS"/>
</dbReference>
<dbReference type="EMBL" id="CP036426">
    <property type="protein sequence ID" value="QDV36857.1"/>
    <property type="molecule type" value="Genomic_DNA"/>
</dbReference>
<keyword evidence="2 4" id="KW-0560">Oxidoreductase</keyword>
<keyword evidence="3" id="KW-0520">NAD</keyword>
<organism evidence="7 8">
    <name type="scientific">Tautonia plasticadhaerens</name>
    <dbReference type="NCBI Taxonomy" id="2527974"/>
    <lineage>
        <taxon>Bacteria</taxon>
        <taxon>Pseudomonadati</taxon>
        <taxon>Planctomycetota</taxon>
        <taxon>Planctomycetia</taxon>
        <taxon>Isosphaerales</taxon>
        <taxon>Isosphaeraceae</taxon>
        <taxon>Tautonia</taxon>
    </lineage>
</organism>
<dbReference type="GO" id="GO:0004617">
    <property type="term" value="F:phosphoglycerate dehydrogenase activity"/>
    <property type="evidence" value="ECO:0007669"/>
    <property type="project" value="UniProtKB-EC"/>
</dbReference>
<dbReference type="Pfam" id="PF02826">
    <property type="entry name" value="2-Hacid_dh_C"/>
    <property type="match status" value="1"/>
</dbReference>
<dbReference type="PROSITE" id="PS00671">
    <property type="entry name" value="D_2_HYDROXYACID_DH_3"/>
    <property type="match status" value="1"/>
</dbReference>
<dbReference type="InterPro" id="IPR006139">
    <property type="entry name" value="D-isomer_2_OHA_DH_cat_dom"/>
</dbReference>
<feature type="domain" description="D-isomer specific 2-hydroxyacid dehydrogenase catalytic" evidence="5">
    <location>
        <begin position="37"/>
        <end position="316"/>
    </location>
</feature>
<dbReference type="Gene3D" id="3.40.50.720">
    <property type="entry name" value="NAD(P)-binding Rossmann-like Domain"/>
    <property type="match status" value="2"/>
</dbReference>
<evidence type="ECO:0000256" key="4">
    <source>
        <dbReference type="RuleBase" id="RU003719"/>
    </source>
</evidence>
<dbReference type="FunFam" id="3.40.50.720:FF:000203">
    <property type="entry name" value="D-3-phosphoglycerate dehydrogenase (SerA)"/>
    <property type="match status" value="1"/>
</dbReference>
<dbReference type="InterPro" id="IPR036291">
    <property type="entry name" value="NAD(P)-bd_dom_sf"/>
</dbReference>
<keyword evidence="8" id="KW-1185">Reference proteome</keyword>
<dbReference type="InterPro" id="IPR006140">
    <property type="entry name" value="D-isomer_DH_NAD-bd"/>
</dbReference>
<dbReference type="CDD" id="cd12172">
    <property type="entry name" value="PGDH_like_2"/>
    <property type="match status" value="1"/>
</dbReference>
<gene>
    <name evidence="7" type="primary">serA_3</name>
    <name evidence="7" type="ORF">ElP_47860</name>
</gene>
<protein>
    <submittedName>
        <fullName evidence="7">D-3-phosphoglycerate dehydrogenase</fullName>
        <ecNumber evidence="7">1.1.1.95</ecNumber>
    </submittedName>
</protein>
<dbReference type="PANTHER" id="PTHR42789:SF1">
    <property type="entry name" value="D-ISOMER SPECIFIC 2-HYDROXYACID DEHYDROGENASE FAMILY PROTEIN (AFU_ORTHOLOGUE AFUA_6G10090)"/>
    <property type="match status" value="1"/>
</dbReference>
<evidence type="ECO:0000256" key="1">
    <source>
        <dbReference type="ARBA" id="ARBA00005854"/>
    </source>
</evidence>
<evidence type="ECO:0000256" key="2">
    <source>
        <dbReference type="ARBA" id="ARBA00023002"/>
    </source>
</evidence>
<dbReference type="OrthoDB" id="277029at2"/>
<name>A0A518H7L9_9BACT</name>
<dbReference type="EC" id="1.1.1.95" evidence="7"/>
<dbReference type="InterPro" id="IPR050857">
    <property type="entry name" value="D-2-hydroxyacid_DH"/>
</dbReference>